<evidence type="ECO:0000313" key="3">
    <source>
        <dbReference type="EMBL" id="CAB4609231.1"/>
    </source>
</evidence>
<proteinExistence type="predicted"/>
<organism evidence="2">
    <name type="scientific">freshwater metagenome</name>
    <dbReference type="NCBI Taxonomy" id="449393"/>
    <lineage>
        <taxon>unclassified sequences</taxon>
        <taxon>metagenomes</taxon>
        <taxon>ecological metagenomes</taxon>
    </lineage>
</organism>
<sequence length="163" mass="16520">MKKFLITTAVVLGTLTLSGCQYFYPNWGATSAPTDEPSASSTPSPSQSETTEPSPSASASQTPKAQVGLRVLSSSVDTGAGQITVIAEVADISEDGGSCTLKVTSGSVTKTLTVKAESNVTDTQCYPFNLPLTGIPSGNASFTVSYESADSTGATGANSLVIP</sequence>
<evidence type="ECO:0000256" key="1">
    <source>
        <dbReference type="SAM" id="MobiDB-lite"/>
    </source>
</evidence>
<dbReference type="EMBL" id="CAEZUW010000032">
    <property type="protein sequence ID" value="CAB4609231.1"/>
    <property type="molecule type" value="Genomic_DNA"/>
</dbReference>
<dbReference type="EMBL" id="CAEZSH010000033">
    <property type="protein sequence ID" value="CAB4535310.1"/>
    <property type="molecule type" value="Genomic_DNA"/>
</dbReference>
<reference evidence="2" key="1">
    <citation type="submission" date="2020-05" db="EMBL/GenBank/DDBJ databases">
        <authorList>
            <person name="Chiriac C."/>
            <person name="Salcher M."/>
            <person name="Ghai R."/>
            <person name="Kavagutti S V."/>
        </authorList>
    </citation>
    <scope>NUCLEOTIDE SEQUENCE</scope>
</reference>
<accession>A0A6J6B8B6</accession>
<feature type="region of interest" description="Disordered" evidence="1">
    <location>
        <begin position="32"/>
        <end position="66"/>
    </location>
</feature>
<evidence type="ECO:0000313" key="2">
    <source>
        <dbReference type="EMBL" id="CAB4535310.1"/>
    </source>
</evidence>
<gene>
    <name evidence="2" type="ORF">UFOPK1410_00415</name>
    <name evidence="3" type="ORF">UFOPK1855_00309</name>
</gene>
<name>A0A6J6B8B6_9ZZZZ</name>
<dbReference type="PROSITE" id="PS51257">
    <property type="entry name" value="PROKAR_LIPOPROTEIN"/>
    <property type="match status" value="1"/>
</dbReference>
<dbReference type="AlphaFoldDB" id="A0A6J6B8B6"/>
<protein>
    <submittedName>
        <fullName evidence="2">Unannotated protein</fullName>
    </submittedName>
</protein>